<keyword evidence="2" id="KW-0479">Metal-binding</keyword>
<accession>A0A2U1S5V3</accession>
<evidence type="ECO:0000259" key="5">
    <source>
        <dbReference type="PROSITE" id="PS51379"/>
    </source>
</evidence>
<name>A0A2U1S5V3_9EURY</name>
<keyword evidence="3" id="KW-0408">Iron</keyword>
<keyword evidence="7" id="KW-1185">Reference proteome</keyword>
<dbReference type="PANTHER" id="PTHR43177">
    <property type="entry name" value="PROTEIN NRFC"/>
    <property type="match status" value="1"/>
</dbReference>
<dbReference type="GO" id="GO:0051539">
    <property type="term" value="F:4 iron, 4 sulfur cluster binding"/>
    <property type="evidence" value="ECO:0007669"/>
    <property type="project" value="UniProtKB-KW"/>
</dbReference>
<proteinExistence type="predicted"/>
<sequence>MSDLIFTPELCVDCMKCERNCPQNSMKLVDKVPLFCMHCSPEKAPCLLICPEGAIEALGGAITINNEKCIGCGACERACPIGAIHIDGFGDVHKCNLCNDQDEKQCVANCPTGALKDDIDEQIAEKQKKIASEFNKIKEILK</sequence>
<dbReference type="PROSITE" id="PS00198">
    <property type="entry name" value="4FE4S_FER_1"/>
    <property type="match status" value="1"/>
</dbReference>
<dbReference type="AlphaFoldDB" id="A0A2U1S5V3"/>
<feature type="domain" description="4Fe-4S ferredoxin-type" evidence="5">
    <location>
        <begin position="2"/>
        <end position="31"/>
    </location>
</feature>
<evidence type="ECO:0000313" key="7">
    <source>
        <dbReference type="Proteomes" id="UP000245577"/>
    </source>
</evidence>
<dbReference type="InterPro" id="IPR017896">
    <property type="entry name" value="4Fe4S_Fe-S-bd"/>
</dbReference>
<dbReference type="GO" id="GO:0016491">
    <property type="term" value="F:oxidoreductase activity"/>
    <property type="evidence" value="ECO:0007669"/>
    <property type="project" value="UniProtKB-KW"/>
</dbReference>
<dbReference type="RefSeq" id="WP_116670056.1">
    <property type="nucleotide sequence ID" value="NZ_CALIUN010000003.1"/>
</dbReference>
<dbReference type="InterPro" id="IPR017900">
    <property type="entry name" value="4Fe4S_Fe_S_CS"/>
</dbReference>
<dbReference type="PANTHER" id="PTHR43177:SF3">
    <property type="entry name" value="PROTEIN NRFC HOMOLOG"/>
    <property type="match status" value="1"/>
</dbReference>
<evidence type="ECO:0000256" key="4">
    <source>
        <dbReference type="ARBA" id="ARBA00023014"/>
    </source>
</evidence>
<evidence type="ECO:0000256" key="2">
    <source>
        <dbReference type="ARBA" id="ARBA00022723"/>
    </source>
</evidence>
<gene>
    <name evidence="6" type="primary">hyfA</name>
    <name evidence="6" type="ORF">MBBWO_12680</name>
</gene>
<reference evidence="6 7" key="1">
    <citation type="submission" date="2017-03" db="EMBL/GenBank/DDBJ databases">
        <title>Genome sequence of Methanobrevibacter wosei.</title>
        <authorList>
            <person name="Poehlein A."/>
            <person name="Seedorf H."/>
            <person name="Daniel R."/>
        </authorList>
    </citation>
    <scope>NUCLEOTIDE SEQUENCE [LARGE SCALE GENOMIC DNA]</scope>
    <source>
        <strain evidence="6 7">DSM 11979</strain>
    </source>
</reference>
<evidence type="ECO:0000256" key="3">
    <source>
        <dbReference type="ARBA" id="ARBA00023004"/>
    </source>
</evidence>
<feature type="domain" description="4Fe-4S ferredoxin-type" evidence="5">
    <location>
        <begin position="60"/>
        <end position="89"/>
    </location>
</feature>
<evidence type="ECO:0000256" key="1">
    <source>
        <dbReference type="ARBA" id="ARBA00022485"/>
    </source>
</evidence>
<dbReference type="EC" id="1.-.-.-" evidence="6"/>
<evidence type="ECO:0000313" key="6">
    <source>
        <dbReference type="EMBL" id="PWB84957.1"/>
    </source>
</evidence>
<dbReference type="OrthoDB" id="2837at2157"/>
<dbReference type="PROSITE" id="PS51379">
    <property type="entry name" value="4FE4S_FER_2"/>
    <property type="match status" value="2"/>
</dbReference>
<keyword evidence="6" id="KW-0560">Oxidoreductase</keyword>
<dbReference type="GO" id="GO:0046872">
    <property type="term" value="F:metal ion binding"/>
    <property type="evidence" value="ECO:0007669"/>
    <property type="project" value="UniProtKB-KW"/>
</dbReference>
<dbReference type="Proteomes" id="UP000245577">
    <property type="component" value="Unassembled WGS sequence"/>
</dbReference>
<dbReference type="Gene3D" id="3.30.70.20">
    <property type="match status" value="2"/>
</dbReference>
<dbReference type="InterPro" id="IPR050954">
    <property type="entry name" value="ET_IronSulfur_Cluster-Binding"/>
</dbReference>
<organism evidence="6 7">
    <name type="scientific">Methanobrevibacter woesei</name>
    <dbReference type="NCBI Taxonomy" id="190976"/>
    <lineage>
        <taxon>Archaea</taxon>
        <taxon>Methanobacteriati</taxon>
        <taxon>Methanobacteriota</taxon>
        <taxon>Methanomada group</taxon>
        <taxon>Methanobacteria</taxon>
        <taxon>Methanobacteriales</taxon>
        <taxon>Methanobacteriaceae</taxon>
        <taxon>Methanobrevibacter</taxon>
    </lineage>
</organism>
<keyword evidence="4" id="KW-0411">Iron-sulfur</keyword>
<dbReference type="Pfam" id="PF00037">
    <property type="entry name" value="Fer4"/>
    <property type="match status" value="2"/>
</dbReference>
<comment type="caution">
    <text evidence="6">The sequence shown here is derived from an EMBL/GenBank/DDBJ whole genome shotgun (WGS) entry which is preliminary data.</text>
</comment>
<dbReference type="SUPFAM" id="SSF54862">
    <property type="entry name" value="4Fe-4S ferredoxins"/>
    <property type="match status" value="1"/>
</dbReference>
<dbReference type="EMBL" id="MZGU01000006">
    <property type="protein sequence ID" value="PWB84957.1"/>
    <property type="molecule type" value="Genomic_DNA"/>
</dbReference>
<keyword evidence="1" id="KW-0004">4Fe-4S</keyword>
<protein>
    <submittedName>
        <fullName evidence="6">Hydrogenase-4 component A</fullName>
        <ecNumber evidence="6">1.-.-.-</ecNumber>
    </submittedName>
</protein>